<dbReference type="EC" id="2.4.-.-" evidence="2"/>
<feature type="domain" description="Glycosyltransferase subfamily 4-like N-terminal" evidence="1">
    <location>
        <begin position="14"/>
        <end position="165"/>
    </location>
</feature>
<evidence type="ECO:0000313" key="2">
    <source>
        <dbReference type="EMBL" id="MDX6807039.1"/>
    </source>
</evidence>
<evidence type="ECO:0000313" key="3">
    <source>
        <dbReference type="Proteomes" id="UP001274321"/>
    </source>
</evidence>
<dbReference type="Pfam" id="PF13439">
    <property type="entry name" value="Glyco_transf_4"/>
    <property type="match status" value="1"/>
</dbReference>
<dbReference type="InterPro" id="IPR050194">
    <property type="entry name" value="Glycosyltransferase_grp1"/>
</dbReference>
<dbReference type="GO" id="GO:0016757">
    <property type="term" value="F:glycosyltransferase activity"/>
    <property type="evidence" value="ECO:0007669"/>
    <property type="project" value="UniProtKB-KW"/>
</dbReference>
<dbReference type="RefSeq" id="WP_319845162.1">
    <property type="nucleotide sequence ID" value="NZ_JAXAFJ010000008.1"/>
</dbReference>
<sequence length="342" mass="37628">MRILIVTDAWHPQVNGVVRTLDRVSQEVRGFGHDVEVLTPDRFRTVPMPSYPEIRLSVTPPGAVAKHISAFAPDHLHIATEGPLGQAARRACLNRGWSFTTSYHTRFPEYVRARLPVPERWSYAFLRRFHNAGRGTLVATASLRAELAERGFTKLRPWTRGVDSELFHPVDGPPAFDLPRPIFLSVGRIAVEKNLEVFLSLDLPGTKVVVGEGPAMAHLQARFPKAVFLGKHTGDDLARIYASADVFVFPSVTDTFGIVVLEALASGLPVAAYPVTGPLDVLGGHETAGALDWDLGAAARRALTLSKSAARDLALQHSWHQCARMFIDEMVFAAQHPELQEK</sequence>
<comment type="caution">
    <text evidence="2">The sequence shown here is derived from an EMBL/GenBank/DDBJ whole genome shotgun (WGS) entry which is preliminary data.</text>
</comment>
<dbReference type="EMBL" id="JAXAFJ010000008">
    <property type="protein sequence ID" value="MDX6807039.1"/>
    <property type="molecule type" value="Genomic_DNA"/>
</dbReference>
<protein>
    <submittedName>
        <fullName evidence="2">Glycosyltransferase family 1 protein</fullName>
        <ecNumber evidence="2">2.4.-.-</ecNumber>
    </submittedName>
</protein>
<gene>
    <name evidence="2" type="ORF">SCD90_13285</name>
</gene>
<dbReference type="PANTHER" id="PTHR45947:SF3">
    <property type="entry name" value="SULFOQUINOVOSYL TRANSFERASE SQD2"/>
    <property type="match status" value="1"/>
</dbReference>
<keyword evidence="2" id="KW-0808">Transferase</keyword>
<keyword evidence="2" id="KW-0328">Glycosyltransferase</keyword>
<dbReference type="PANTHER" id="PTHR45947">
    <property type="entry name" value="SULFOQUINOVOSYL TRANSFERASE SQD2"/>
    <property type="match status" value="1"/>
</dbReference>
<dbReference type="Gene3D" id="3.40.50.2000">
    <property type="entry name" value="Glycogen Phosphorylase B"/>
    <property type="match status" value="2"/>
</dbReference>
<accession>A0ABU4RSI0</accession>
<evidence type="ECO:0000259" key="1">
    <source>
        <dbReference type="Pfam" id="PF13439"/>
    </source>
</evidence>
<name>A0ABU4RSI0_9HYPH</name>
<proteinExistence type="predicted"/>
<organism evidence="2 3">
    <name type="scientific">Terrihabitans rhizophilus</name>
    <dbReference type="NCBI Taxonomy" id="3092662"/>
    <lineage>
        <taxon>Bacteria</taxon>
        <taxon>Pseudomonadati</taxon>
        <taxon>Pseudomonadota</taxon>
        <taxon>Alphaproteobacteria</taxon>
        <taxon>Hyphomicrobiales</taxon>
        <taxon>Terrihabitans</taxon>
    </lineage>
</organism>
<reference evidence="2 3" key="1">
    <citation type="submission" date="2023-11" db="EMBL/GenBank/DDBJ databases">
        <authorList>
            <person name="Bao R."/>
        </authorList>
    </citation>
    <scope>NUCLEOTIDE SEQUENCE [LARGE SCALE GENOMIC DNA]</scope>
    <source>
        <strain evidence="2 3">PJ23</strain>
    </source>
</reference>
<dbReference type="Proteomes" id="UP001274321">
    <property type="component" value="Unassembled WGS sequence"/>
</dbReference>
<dbReference type="InterPro" id="IPR028098">
    <property type="entry name" value="Glyco_trans_4-like_N"/>
</dbReference>
<dbReference type="Pfam" id="PF13692">
    <property type="entry name" value="Glyco_trans_1_4"/>
    <property type="match status" value="1"/>
</dbReference>
<dbReference type="SUPFAM" id="SSF53756">
    <property type="entry name" value="UDP-Glycosyltransferase/glycogen phosphorylase"/>
    <property type="match status" value="1"/>
</dbReference>
<keyword evidence="3" id="KW-1185">Reference proteome</keyword>
<dbReference type="CDD" id="cd03814">
    <property type="entry name" value="GT4-like"/>
    <property type="match status" value="1"/>
</dbReference>